<keyword evidence="15" id="KW-1185">Reference proteome</keyword>
<dbReference type="CDD" id="cd06225">
    <property type="entry name" value="HAMP"/>
    <property type="match status" value="1"/>
</dbReference>
<evidence type="ECO:0000313" key="15">
    <source>
        <dbReference type="Proteomes" id="UP000036406"/>
    </source>
</evidence>
<evidence type="ECO:0000256" key="1">
    <source>
        <dbReference type="ARBA" id="ARBA00004651"/>
    </source>
</evidence>
<dbReference type="SMART" id="SM00304">
    <property type="entry name" value="HAMP"/>
    <property type="match status" value="2"/>
</dbReference>
<dbReference type="GO" id="GO:0006935">
    <property type="term" value="P:chemotaxis"/>
    <property type="evidence" value="ECO:0007669"/>
    <property type="project" value="UniProtKB-KW"/>
</dbReference>
<evidence type="ECO:0000256" key="10">
    <source>
        <dbReference type="SAM" id="MobiDB-lite"/>
    </source>
</evidence>
<feature type="region of interest" description="Disordered" evidence="10">
    <location>
        <begin position="408"/>
        <end position="429"/>
    </location>
</feature>
<dbReference type="SUPFAM" id="SSF58104">
    <property type="entry name" value="Methyl-accepting chemotaxis protein (MCP) signaling domain"/>
    <property type="match status" value="1"/>
</dbReference>
<dbReference type="PATRIC" id="fig|330734.3.peg.3781"/>
<dbReference type="InterPro" id="IPR004089">
    <property type="entry name" value="MCPsignal_dom"/>
</dbReference>
<evidence type="ECO:0000256" key="3">
    <source>
        <dbReference type="ARBA" id="ARBA00022500"/>
    </source>
</evidence>
<evidence type="ECO:0000259" key="13">
    <source>
        <dbReference type="PROSITE" id="PS50885"/>
    </source>
</evidence>
<dbReference type="GO" id="GO:0005886">
    <property type="term" value="C:plasma membrane"/>
    <property type="evidence" value="ECO:0007669"/>
    <property type="project" value="UniProtKB-SubCell"/>
</dbReference>
<dbReference type="PROSITE" id="PS50111">
    <property type="entry name" value="CHEMOTAXIS_TRANSDUC_2"/>
    <property type="match status" value="1"/>
</dbReference>
<keyword evidence="7 9" id="KW-0807">Transducer</keyword>
<comment type="subcellular location">
    <subcellularLocation>
        <location evidence="1">Cell membrane</location>
        <topology evidence="1">Multi-pass membrane protein</topology>
    </subcellularLocation>
</comment>
<keyword evidence="5 11" id="KW-1133">Transmembrane helix</keyword>
<evidence type="ECO:0000259" key="12">
    <source>
        <dbReference type="PROSITE" id="PS50111"/>
    </source>
</evidence>
<dbReference type="Pfam" id="PF02743">
    <property type="entry name" value="dCache_1"/>
    <property type="match status" value="1"/>
</dbReference>
<dbReference type="Pfam" id="PF00015">
    <property type="entry name" value="MCPsignal"/>
    <property type="match status" value="1"/>
</dbReference>
<evidence type="ECO:0000256" key="8">
    <source>
        <dbReference type="ARBA" id="ARBA00029447"/>
    </source>
</evidence>
<dbReference type="SMART" id="SM00283">
    <property type="entry name" value="MA"/>
    <property type="match status" value="1"/>
</dbReference>
<proteinExistence type="inferred from homology"/>
<evidence type="ECO:0000256" key="2">
    <source>
        <dbReference type="ARBA" id="ARBA00022475"/>
    </source>
</evidence>
<dbReference type="EMBL" id="CP011494">
    <property type="protein sequence ID" value="AKO54095.1"/>
    <property type="molecule type" value="Genomic_DNA"/>
</dbReference>
<dbReference type="FunFam" id="1.10.287.950:FF:000001">
    <property type="entry name" value="Methyl-accepting chemotaxis sensory transducer"/>
    <property type="match status" value="1"/>
</dbReference>
<feature type="transmembrane region" description="Helical" evidence="11">
    <location>
        <begin position="9"/>
        <end position="28"/>
    </location>
</feature>
<keyword evidence="4 11" id="KW-0812">Transmembrane</keyword>
<evidence type="ECO:0000256" key="4">
    <source>
        <dbReference type="ARBA" id="ARBA00022692"/>
    </source>
</evidence>
<evidence type="ECO:0000256" key="6">
    <source>
        <dbReference type="ARBA" id="ARBA00023136"/>
    </source>
</evidence>
<dbReference type="GO" id="GO:0007165">
    <property type="term" value="P:signal transduction"/>
    <property type="evidence" value="ECO:0007669"/>
    <property type="project" value="UniProtKB-KW"/>
</dbReference>
<dbReference type="InterPro" id="IPR033479">
    <property type="entry name" value="dCache_1"/>
</dbReference>
<evidence type="ECO:0000256" key="5">
    <source>
        <dbReference type="ARBA" id="ARBA00022989"/>
    </source>
</evidence>
<evidence type="ECO:0000313" key="14">
    <source>
        <dbReference type="EMBL" id="AKO54095.1"/>
    </source>
</evidence>
<dbReference type="InterPro" id="IPR029151">
    <property type="entry name" value="Sensor-like_sf"/>
</dbReference>
<dbReference type="Gene3D" id="3.30.450.20">
    <property type="entry name" value="PAS domain"/>
    <property type="match status" value="2"/>
</dbReference>
<dbReference type="Proteomes" id="UP000036406">
    <property type="component" value="Chromosome"/>
</dbReference>
<dbReference type="CDD" id="cd12913">
    <property type="entry name" value="PDC1_MCP_like"/>
    <property type="match status" value="1"/>
</dbReference>
<gene>
    <name evidence="14" type="ORF">ABA45_17975</name>
</gene>
<name>A0A0H4I8N3_9GAMM</name>
<dbReference type="RefSeq" id="WP_048388461.1">
    <property type="nucleotide sequence ID" value="NZ_CP011494.1"/>
</dbReference>
<dbReference type="PANTHER" id="PTHR32089">
    <property type="entry name" value="METHYL-ACCEPTING CHEMOTAXIS PROTEIN MCPB"/>
    <property type="match status" value="1"/>
</dbReference>
<dbReference type="PANTHER" id="PTHR32089:SF117">
    <property type="entry name" value="METHYL ACCEPTING SENSORY TRANSDUCER WITH CACHE_1 SMALL MOLECULE BINDING DOMAIN"/>
    <property type="match status" value="1"/>
</dbReference>
<dbReference type="CDD" id="cd12912">
    <property type="entry name" value="PDC2_MCP_like"/>
    <property type="match status" value="1"/>
</dbReference>
<comment type="similarity">
    <text evidence="8">Belongs to the methyl-accepting chemotaxis (MCP) protein family.</text>
</comment>
<evidence type="ECO:0000256" key="9">
    <source>
        <dbReference type="PROSITE-ProRule" id="PRU00284"/>
    </source>
</evidence>
<evidence type="ECO:0000256" key="11">
    <source>
        <dbReference type="SAM" id="Phobius"/>
    </source>
</evidence>
<sequence>MQLTFGQKLLVTFGIILVLLMGTITIVGDMRLKSTTSTYVDALIKDAVAQNTSSIAEWLNTRLVMTEAVAESLGNAQSDEQRRNILQTVSTGGGFINVYLGNKEGRMLMESTAAEATLPAGFDPRGRPWYKKGMTEGKASFTEPYRDASSGEMIITALAPVSGGSNVGVAGADISLNAIKKMLGTITLADTGYAGLVNDEGVVLFHPESKLIGENIKDLIGVPPKYDGLRQFYESGDVAWRVAFHPIKDARGVDWYLGTFVNVDKINAPMLSARTTGIILALVGILVSLFILNVCIKILMAPVRRLNSAMADISSGEADLTQRLDASAKDEFGELAGSFNSFIENIQVVVHDVLSGSDDLATNVVALKKTASSSRMSVEGQQAEVDMVAAAINEMSAAAGEIAQNAQQTADAANTADKESRASLETVGQSRDAVRKLSQEVNAAAEVINNLGKDVTSITSVLEVIQGIAEQTNLLALNAAIEAARAGDAGRGFAVVADEVRNLAQRTQTSTKEINSMIERLQKGASDAVAGMNASKAVSNVSMEKAQDAMDALNRVADAITAISQMTMQIATASEEQTSVTEELNASITRIADQGQEASAAASENDVYSGHIETIGQTLSKNVSRFRV</sequence>
<protein>
    <submittedName>
        <fullName evidence="14">Chemotaxis protein</fullName>
    </submittedName>
</protein>
<dbReference type="Pfam" id="PF00672">
    <property type="entry name" value="HAMP"/>
    <property type="match status" value="1"/>
</dbReference>
<feature type="domain" description="Methyl-accepting transducer" evidence="12">
    <location>
        <begin position="356"/>
        <end position="592"/>
    </location>
</feature>
<dbReference type="Gene3D" id="1.10.287.950">
    <property type="entry name" value="Methyl-accepting chemotaxis protein"/>
    <property type="match status" value="1"/>
</dbReference>
<feature type="transmembrane region" description="Helical" evidence="11">
    <location>
        <begin position="278"/>
        <end position="300"/>
    </location>
</feature>
<dbReference type="STRING" id="330734.ABA45_17975"/>
<organism evidence="14 15">
    <name type="scientific">Marinobacter psychrophilus</name>
    <dbReference type="NCBI Taxonomy" id="330734"/>
    <lineage>
        <taxon>Bacteria</taxon>
        <taxon>Pseudomonadati</taxon>
        <taxon>Pseudomonadota</taxon>
        <taxon>Gammaproteobacteria</taxon>
        <taxon>Pseudomonadales</taxon>
        <taxon>Marinobacteraceae</taxon>
        <taxon>Marinobacter</taxon>
    </lineage>
</organism>
<dbReference type="PROSITE" id="PS50885">
    <property type="entry name" value="HAMP"/>
    <property type="match status" value="1"/>
</dbReference>
<dbReference type="InterPro" id="IPR003660">
    <property type="entry name" value="HAMP_dom"/>
</dbReference>
<feature type="domain" description="HAMP" evidence="13">
    <location>
        <begin position="297"/>
        <end position="351"/>
    </location>
</feature>
<dbReference type="AlphaFoldDB" id="A0A0H4I8N3"/>
<keyword evidence="2" id="KW-1003">Cell membrane</keyword>
<dbReference type="SUPFAM" id="SSF103190">
    <property type="entry name" value="Sensory domain-like"/>
    <property type="match status" value="1"/>
</dbReference>
<accession>A0A0H4I8N3</accession>
<dbReference type="KEGG" id="mpq:ABA45_17975"/>
<keyword evidence="3" id="KW-0145">Chemotaxis</keyword>
<keyword evidence="6 11" id="KW-0472">Membrane</keyword>
<dbReference type="CDD" id="cd11386">
    <property type="entry name" value="MCP_signal"/>
    <property type="match status" value="1"/>
</dbReference>
<reference evidence="14 15" key="1">
    <citation type="submission" date="2015-05" db="EMBL/GenBank/DDBJ databases">
        <title>Complete genome of Marinobacter psychrophilus strain 20041T isolated from sea-ice of the Canadian Basin.</title>
        <authorList>
            <person name="Song L."/>
            <person name="Ren L."/>
            <person name="Yu Y."/>
            <person name="Wang X."/>
        </authorList>
    </citation>
    <scope>NUCLEOTIDE SEQUENCE [LARGE SCALE GENOMIC DNA]</scope>
    <source>
        <strain evidence="14 15">20041</strain>
    </source>
</reference>
<evidence type="ECO:0000256" key="7">
    <source>
        <dbReference type="ARBA" id="ARBA00023224"/>
    </source>
</evidence>